<evidence type="ECO:0000313" key="2">
    <source>
        <dbReference type="Proteomes" id="UP000723463"/>
    </source>
</evidence>
<dbReference type="AlphaFoldDB" id="A0A9P6JXX6"/>
<dbReference type="Proteomes" id="UP000723463">
    <property type="component" value="Unassembled WGS sequence"/>
</dbReference>
<proteinExistence type="predicted"/>
<evidence type="ECO:0000313" key="1">
    <source>
        <dbReference type="EMBL" id="KAF9537322.1"/>
    </source>
</evidence>
<reference evidence="1" key="1">
    <citation type="journal article" date="2020" name="Fungal Divers.">
        <title>Resolving the Mortierellaceae phylogeny through synthesis of multi-gene phylogenetics and phylogenomics.</title>
        <authorList>
            <person name="Vandepol N."/>
            <person name="Liber J."/>
            <person name="Desiro A."/>
            <person name="Na H."/>
            <person name="Kennedy M."/>
            <person name="Barry K."/>
            <person name="Grigoriev I.V."/>
            <person name="Miller A.N."/>
            <person name="O'Donnell K."/>
            <person name="Stajich J.E."/>
            <person name="Bonito G."/>
        </authorList>
    </citation>
    <scope>NUCLEOTIDE SEQUENCE</scope>
    <source>
        <strain evidence="1">NRRL 2591</strain>
    </source>
</reference>
<comment type="caution">
    <text evidence="1">The sequence shown here is derived from an EMBL/GenBank/DDBJ whole genome shotgun (WGS) entry which is preliminary data.</text>
</comment>
<organism evidence="1 2">
    <name type="scientific">Mortierella hygrophila</name>
    <dbReference type="NCBI Taxonomy" id="979708"/>
    <lineage>
        <taxon>Eukaryota</taxon>
        <taxon>Fungi</taxon>
        <taxon>Fungi incertae sedis</taxon>
        <taxon>Mucoromycota</taxon>
        <taxon>Mortierellomycotina</taxon>
        <taxon>Mortierellomycetes</taxon>
        <taxon>Mortierellales</taxon>
        <taxon>Mortierellaceae</taxon>
        <taxon>Mortierella</taxon>
    </lineage>
</organism>
<protein>
    <submittedName>
        <fullName evidence="1">Uncharacterized protein</fullName>
    </submittedName>
</protein>
<keyword evidence="2" id="KW-1185">Reference proteome</keyword>
<name>A0A9P6JXX6_9FUNG</name>
<accession>A0A9P6JXX6</accession>
<gene>
    <name evidence="1" type="ORF">EC957_008480</name>
</gene>
<dbReference type="EMBL" id="JAAAXW010000421">
    <property type="protein sequence ID" value="KAF9537322.1"/>
    <property type="molecule type" value="Genomic_DNA"/>
</dbReference>
<sequence>MLSRPSGMCTVDHQSYIPATSYKKEIQDMKIISLLLVATFALVATAAPSAEPLNCPCGPNKRDPWHPACCAALRTVAPKAVEVTANAEPLNCPCGPSKRDPWHPACCAALRSASPKTV</sequence>